<dbReference type="InterPro" id="IPR036388">
    <property type="entry name" value="WH-like_DNA-bd_sf"/>
</dbReference>
<dbReference type="InterPro" id="IPR005119">
    <property type="entry name" value="LysR_subst-bd"/>
</dbReference>
<dbReference type="Gene3D" id="1.10.10.10">
    <property type="entry name" value="Winged helix-like DNA-binding domain superfamily/Winged helix DNA-binding domain"/>
    <property type="match status" value="1"/>
</dbReference>
<dbReference type="SUPFAM" id="SSF46785">
    <property type="entry name" value="Winged helix' DNA-binding domain"/>
    <property type="match status" value="1"/>
</dbReference>
<evidence type="ECO:0000256" key="2">
    <source>
        <dbReference type="ARBA" id="ARBA00023015"/>
    </source>
</evidence>
<feature type="domain" description="HTH lysR-type" evidence="5">
    <location>
        <begin position="1"/>
        <end position="58"/>
    </location>
</feature>
<evidence type="ECO:0000256" key="1">
    <source>
        <dbReference type="ARBA" id="ARBA00009437"/>
    </source>
</evidence>
<dbReference type="EMBL" id="CP022530">
    <property type="protein sequence ID" value="ASP39072.1"/>
    <property type="molecule type" value="Genomic_DNA"/>
</dbReference>
<dbReference type="AlphaFoldDB" id="A0A222FK94"/>
<dbReference type="CDD" id="cd08422">
    <property type="entry name" value="PBP2_CrgA_like"/>
    <property type="match status" value="1"/>
</dbReference>
<evidence type="ECO:0000256" key="3">
    <source>
        <dbReference type="ARBA" id="ARBA00023125"/>
    </source>
</evidence>
<gene>
    <name evidence="6" type="ORF">CHH28_10445</name>
</gene>
<dbReference type="InterPro" id="IPR000847">
    <property type="entry name" value="LysR_HTH_N"/>
</dbReference>
<dbReference type="RefSeq" id="WP_094060254.1">
    <property type="nucleotide sequence ID" value="NZ_CP022530.1"/>
</dbReference>
<keyword evidence="2" id="KW-0805">Transcription regulation</keyword>
<dbReference type="PANTHER" id="PTHR30537">
    <property type="entry name" value="HTH-TYPE TRANSCRIPTIONAL REGULATOR"/>
    <property type="match status" value="1"/>
</dbReference>
<keyword evidence="7" id="KW-1185">Reference proteome</keyword>
<proteinExistence type="inferred from homology"/>
<evidence type="ECO:0000313" key="7">
    <source>
        <dbReference type="Proteomes" id="UP000202440"/>
    </source>
</evidence>
<evidence type="ECO:0000256" key="4">
    <source>
        <dbReference type="ARBA" id="ARBA00023163"/>
    </source>
</evidence>
<evidence type="ECO:0000259" key="5">
    <source>
        <dbReference type="PROSITE" id="PS50931"/>
    </source>
</evidence>
<dbReference type="PANTHER" id="PTHR30537:SF21">
    <property type="entry name" value="HTH-TYPE TRANSCRIPTIONAL REGULATOR SINR-RELATED"/>
    <property type="match status" value="1"/>
</dbReference>
<organism evidence="6 7">
    <name type="scientific">Bacterioplanes sanyensis</name>
    <dbReference type="NCBI Taxonomy" id="1249553"/>
    <lineage>
        <taxon>Bacteria</taxon>
        <taxon>Pseudomonadati</taxon>
        <taxon>Pseudomonadota</taxon>
        <taxon>Gammaproteobacteria</taxon>
        <taxon>Oceanospirillales</taxon>
        <taxon>Oceanospirillaceae</taxon>
        <taxon>Bacterioplanes</taxon>
    </lineage>
</organism>
<sequence>MNTNDLALFLHTAAGGSISRAAEKMDITTASASAALKRLEKQLNVQLFVRSTRQLRITAEGEHFLGYCRAALASLDAGKASLRAVSGQVSGNLRVTAPSDLGRNRLLQWIDDIMEQHSQLSISLLLTDVHADFYRDRIDLAVRYGCLHDSSMVAFKLASMEKVLCASPEYLARYGAPQQPQDLLQHNCLLYQLNGRTYDQWELIATQMQNSEPYKIKVCGKHTCNDGEAVRRWALMGRGIMYKSKLDVVDDLRQGRLVRVLPDYASPGIDLNLVTLTREQVSPAALLLRDLLRDKFTQLLDG</sequence>
<protein>
    <submittedName>
        <fullName evidence="6">LysR family transcriptional regulator</fullName>
    </submittedName>
</protein>
<keyword evidence="4" id="KW-0804">Transcription</keyword>
<dbReference type="InterPro" id="IPR036390">
    <property type="entry name" value="WH_DNA-bd_sf"/>
</dbReference>
<dbReference type="GO" id="GO:0043565">
    <property type="term" value="F:sequence-specific DNA binding"/>
    <property type="evidence" value="ECO:0007669"/>
    <property type="project" value="TreeGrafter"/>
</dbReference>
<dbReference type="FunFam" id="3.40.190.290:FF:000001">
    <property type="entry name" value="Transcriptional regulator, LysR family"/>
    <property type="match status" value="1"/>
</dbReference>
<dbReference type="OrthoDB" id="9815676at2"/>
<dbReference type="PROSITE" id="PS50931">
    <property type="entry name" value="HTH_LYSR"/>
    <property type="match status" value="1"/>
</dbReference>
<dbReference type="InterPro" id="IPR058163">
    <property type="entry name" value="LysR-type_TF_proteobact-type"/>
</dbReference>
<dbReference type="Pfam" id="PF03466">
    <property type="entry name" value="LysR_substrate"/>
    <property type="match status" value="1"/>
</dbReference>
<evidence type="ECO:0000313" key="6">
    <source>
        <dbReference type="EMBL" id="ASP39072.1"/>
    </source>
</evidence>
<reference evidence="6 7" key="1">
    <citation type="submission" date="2017-07" db="EMBL/GenBank/DDBJ databases">
        <title>Annotated genome sequence of Bacterioplanes sanyensis isolated from Red Sea.</title>
        <authorList>
            <person name="Rehman Z.U."/>
        </authorList>
    </citation>
    <scope>NUCLEOTIDE SEQUENCE [LARGE SCALE GENOMIC DNA]</scope>
    <source>
        <strain evidence="6 7">NV9</strain>
    </source>
</reference>
<accession>A0A222FK94</accession>
<dbReference type="GO" id="GO:0003700">
    <property type="term" value="F:DNA-binding transcription factor activity"/>
    <property type="evidence" value="ECO:0007669"/>
    <property type="project" value="InterPro"/>
</dbReference>
<keyword evidence="3" id="KW-0238">DNA-binding</keyword>
<dbReference type="GO" id="GO:0006351">
    <property type="term" value="P:DNA-templated transcription"/>
    <property type="evidence" value="ECO:0007669"/>
    <property type="project" value="TreeGrafter"/>
</dbReference>
<dbReference type="KEGG" id="bsan:CHH28_10445"/>
<dbReference type="SUPFAM" id="SSF53850">
    <property type="entry name" value="Periplasmic binding protein-like II"/>
    <property type="match status" value="1"/>
</dbReference>
<name>A0A222FK94_9GAMM</name>
<dbReference type="FunFam" id="1.10.10.10:FF:000001">
    <property type="entry name" value="LysR family transcriptional regulator"/>
    <property type="match status" value="1"/>
</dbReference>
<comment type="similarity">
    <text evidence="1">Belongs to the LysR transcriptional regulatory family.</text>
</comment>
<dbReference type="Gene3D" id="3.40.190.290">
    <property type="match status" value="1"/>
</dbReference>
<dbReference type="Proteomes" id="UP000202440">
    <property type="component" value="Chromosome"/>
</dbReference>
<dbReference type="Pfam" id="PF00126">
    <property type="entry name" value="HTH_1"/>
    <property type="match status" value="1"/>
</dbReference>